<dbReference type="AlphaFoldDB" id="A0A154P781"/>
<keyword evidence="2" id="KW-1185">Reference proteome</keyword>
<dbReference type="EMBL" id="KQ434819">
    <property type="protein sequence ID" value="KZC06980.1"/>
    <property type="molecule type" value="Genomic_DNA"/>
</dbReference>
<name>A0A154P781_DUFNO</name>
<gene>
    <name evidence="1" type="ORF">WN55_08217</name>
</gene>
<evidence type="ECO:0000313" key="1">
    <source>
        <dbReference type="EMBL" id="KZC06980.1"/>
    </source>
</evidence>
<evidence type="ECO:0000313" key="2">
    <source>
        <dbReference type="Proteomes" id="UP000076502"/>
    </source>
</evidence>
<sequence>MREEKTYPGTITTTTMLNDRNGHEICVQDGKREKVALRGVRVSEYWFKWLPEISNNYKFSRKCYKSTTK</sequence>
<accession>A0A154P781</accession>
<organism evidence="1 2">
    <name type="scientific">Dufourea novaeangliae</name>
    <name type="common">Sweat bee</name>
    <dbReference type="NCBI Taxonomy" id="178035"/>
    <lineage>
        <taxon>Eukaryota</taxon>
        <taxon>Metazoa</taxon>
        <taxon>Ecdysozoa</taxon>
        <taxon>Arthropoda</taxon>
        <taxon>Hexapoda</taxon>
        <taxon>Insecta</taxon>
        <taxon>Pterygota</taxon>
        <taxon>Neoptera</taxon>
        <taxon>Endopterygota</taxon>
        <taxon>Hymenoptera</taxon>
        <taxon>Apocrita</taxon>
        <taxon>Aculeata</taxon>
        <taxon>Apoidea</taxon>
        <taxon>Anthophila</taxon>
        <taxon>Halictidae</taxon>
        <taxon>Rophitinae</taxon>
        <taxon>Dufourea</taxon>
    </lineage>
</organism>
<protein>
    <submittedName>
        <fullName evidence="1">Uncharacterized protein</fullName>
    </submittedName>
</protein>
<reference evidence="1 2" key="1">
    <citation type="submission" date="2015-07" db="EMBL/GenBank/DDBJ databases">
        <title>The genome of Dufourea novaeangliae.</title>
        <authorList>
            <person name="Pan H."/>
            <person name="Kapheim K."/>
        </authorList>
    </citation>
    <scope>NUCLEOTIDE SEQUENCE [LARGE SCALE GENOMIC DNA]</scope>
    <source>
        <strain evidence="1">0120121106</strain>
        <tissue evidence="1">Whole body</tissue>
    </source>
</reference>
<proteinExistence type="predicted"/>
<dbReference type="Proteomes" id="UP000076502">
    <property type="component" value="Unassembled WGS sequence"/>
</dbReference>